<evidence type="ECO:0008006" key="6">
    <source>
        <dbReference type="Google" id="ProtNLM"/>
    </source>
</evidence>
<keyword evidence="3" id="KW-0732">Signal</keyword>
<dbReference type="Proteomes" id="UP001203852">
    <property type="component" value="Unassembled WGS sequence"/>
</dbReference>
<keyword evidence="5" id="KW-1185">Reference proteome</keyword>
<feature type="compositionally biased region" description="Low complexity" evidence="1">
    <location>
        <begin position="140"/>
        <end position="168"/>
    </location>
</feature>
<comment type="caution">
    <text evidence="4">The sequence shown here is derived from an EMBL/GenBank/DDBJ whole genome shotgun (WGS) entry which is preliminary data.</text>
</comment>
<dbReference type="EMBL" id="MU404350">
    <property type="protein sequence ID" value="KAI1619115.1"/>
    <property type="molecule type" value="Genomic_DNA"/>
</dbReference>
<feature type="region of interest" description="Disordered" evidence="1">
    <location>
        <begin position="292"/>
        <end position="313"/>
    </location>
</feature>
<organism evidence="4 5">
    <name type="scientific">Exophiala viscosa</name>
    <dbReference type="NCBI Taxonomy" id="2486360"/>
    <lineage>
        <taxon>Eukaryota</taxon>
        <taxon>Fungi</taxon>
        <taxon>Dikarya</taxon>
        <taxon>Ascomycota</taxon>
        <taxon>Pezizomycotina</taxon>
        <taxon>Eurotiomycetes</taxon>
        <taxon>Chaetothyriomycetidae</taxon>
        <taxon>Chaetothyriales</taxon>
        <taxon>Herpotrichiellaceae</taxon>
        <taxon>Exophiala</taxon>
    </lineage>
</organism>
<feature type="compositionally biased region" description="Low complexity" evidence="1">
    <location>
        <begin position="176"/>
        <end position="242"/>
    </location>
</feature>
<feature type="region of interest" description="Disordered" evidence="1">
    <location>
        <begin position="140"/>
        <end position="254"/>
    </location>
</feature>
<keyword evidence="2" id="KW-1133">Transmembrane helix</keyword>
<name>A0AAN6E9D1_9EURO</name>
<keyword evidence="2" id="KW-0472">Membrane</keyword>
<feature type="chain" id="PRO_5042940143" description="Dystroglycan-type cadherin-like domain-containing protein" evidence="3">
    <location>
        <begin position="28"/>
        <end position="382"/>
    </location>
</feature>
<keyword evidence="2" id="KW-0812">Transmembrane</keyword>
<evidence type="ECO:0000313" key="5">
    <source>
        <dbReference type="Proteomes" id="UP001203852"/>
    </source>
</evidence>
<evidence type="ECO:0000256" key="2">
    <source>
        <dbReference type="SAM" id="Phobius"/>
    </source>
</evidence>
<evidence type="ECO:0000256" key="1">
    <source>
        <dbReference type="SAM" id="MobiDB-lite"/>
    </source>
</evidence>
<protein>
    <recommendedName>
        <fullName evidence="6">Dystroglycan-type cadherin-like domain-containing protein</fullName>
    </recommendedName>
</protein>
<feature type="signal peptide" evidence="3">
    <location>
        <begin position="1"/>
        <end position="27"/>
    </location>
</feature>
<accession>A0AAN6E9D1</accession>
<proteinExistence type="predicted"/>
<dbReference type="AlphaFoldDB" id="A0AAN6E9D1"/>
<reference evidence="4" key="1">
    <citation type="journal article" date="2022" name="bioRxiv">
        <title>Deciphering the potential niche of two novel black yeast fungi from a biological soil crust based on their genomes, phenotypes, and melanin regulation.</title>
        <authorList>
            <consortium name="DOE Joint Genome Institute"/>
            <person name="Carr E.C."/>
            <person name="Barton Q."/>
            <person name="Grambo S."/>
            <person name="Sullivan M."/>
            <person name="Renfro C.M."/>
            <person name="Kuo A."/>
            <person name="Pangilinan J."/>
            <person name="Lipzen A."/>
            <person name="Keymanesh K."/>
            <person name="Savage E."/>
            <person name="Barry K."/>
            <person name="Grigoriev I.V."/>
            <person name="Riekhof W.R."/>
            <person name="Harris S.S."/>
        </authorList>
    </citation>
    <scope>NUCLEOTIDE SEQUENCE</scope>
    <source>
        <strain evidence="4">JF 03-4F</strain>
    </source>
</reference>
<evidence type="ECO:0000313" key="4">
    <source>
        <dbReference type="EMBL" id="KAI1619115.1"/>
    </source>
</evidence>
<evidence type="ECO:0000256" key="3">
    <source>
        <dbReference type="SAM" id="SignalP"/>
    </source>
</evidence>
<gene>
    <name evidence="4" type="ORF">EDD36DRAFT_492439</name>
</gene>
<feature type="transmembrane region" description="Helical" evidence="2">
    <location>
        <begin position="261"/>
        <end position="285"/>
    </location>
</feature>
<sequence length="382" mass="40481">MVASFTLASIQFYVLLTILFLTRLCHAQDDGSSEPKPPGWFILPADSGTSSDGMVDYTFEYGSSPEFQWVTNDTEVDLNIYDASGTAYSLLGDTAQTSFNRPLVWSSDFGPPYGTGFYLQIVSEDTDYTIATSVTFTVVPAGSNPGSSSSPTDTSSATPTTTELINPPLTLPTTPPQTTSTSTTSTTPLFETLPTTNTPNAPSTTTSEPAVKTTTDTASTPATAQDTSSTSSSAPTAAQTASLPQYGDGGADTSSDPHDKALIVGLSTGLGLTVLSAALACLFLLRRHKQQQHDKQKNTPQAAEKANVEGGAQSHNRVDSYRLLPMYSPSDELNGSRFYSRSDLTGMVLASPRGRETMAELPSPPFRGIGKFEPDHLIELPG</sequence>